<organism evidence="2 3">
    <name type="scientific">Streptomyces misionensis</name>
    <dbReference type="NCBI Taxonomy" id="67331"/>
    <lineage>
        <taxon>Bacteria</taxon>
        <taxon>Bacillati</taxon>
        <taxon>Actinomycetota</taxon>
        <taxon>Actinomycetes</taxon>
        <taxon>Kitasatosporales</taxon>
        <taxon>Streptomycetaceae</taxon>
        <taxon>Streptomyces</taxon>
    </lineage>
</organism>
<evidence type="ECO:0000256" key="1">
    <source>
        <dbReference type="SAM" id="MobiDB-lite"/>
    </source>
</evidence>
<dbReference type="EMBL" id="VOGW01000087">
    <property type="protein sequence ID" value="TWV45987.1"/>
    <property type="molecule type" value="Genomic_DNA"/>
</dbReference>
<sequence>MTKPWWSVIWMPRSQVRSSVGAAWPPPPPGPPGPPGPSVPPGGAVGVPEGGGPGGVPPPPLPVWV</sequence>
<feature type="compositionally biased region" description="Pro residues" evidence="1">
    <location>
        <begin position="24"/>
        <end position="40"/>
    </location>
</feature>
<keyword evidence="3" id="KW-1185">Reference proteome</keyword>
<feature type="region of interest" description="Disordered" evidence="1">
    <location>
        <begin position="16"/>
        <end position="65"/>
    </location>
</feature>
<accession>A0A5C6JTA1</accession>
<feature type="compositionally biased region" description="Pro residues" evidence="1">
    <location>
        <begin position="55"/>
        <end position="65"/>
    </location>
</feature>
<evidence type="ECO:0000313" key="3">
    <source>
        <dbReference type="Proteomes" id="UP000320481"/>
    </source>
</evidence>
<proteinExistence type="predicted"/>
<gene>
    <name evidence="2" type="ORF">FRZ03_15315</name>
</gene>
<name>A0A5C6JTA1_9ACTN</name>
<feature type="compositionally biased region" description="Gly residues" evidence="1">
    <location>
        <begin position="43"/>
        <end position="54"/>
    </location>
</feature>
<reference evidence="2" key="1">
    <citation type="journal article" date="2019" name="Microbiol. Resour. Announc.">
        <title>Draft Genomic Sequences of Streptomyces misionensis and Streptomyces albidoflavus, bacteria applied for phytopathogen biocontrol.</title>
        <authorList>
            <person name="Pylro V."/>
            <person name="Dias A."/>
            <person name="Andreote F."/>
            <person name="Varani A."/>
            <person name="Andreote C."/>
            <person name="Bernardo E."/>
            <person name="Martins T."/>
        </authorList>
    </citation>
    <scope>NUCLEOTIDE SEQUENCE [LARGE SCALE GENOMIC DNA]</scope>
    <source>
        <strain evidence="2">66</strain>
    </source>
</reference>
<dbReference type="AlphaFoldDB" id="A0A5C6JTA1"/>
<protein>
    <submittedName>
        <fullName evidence="2">Uncharacterized protein</fullName>
    </submittedName>
</protein>
<dbReference type="Proteomes" id="UP000320481">
    <property type="component" value="Unassembled WGS sequence"/>
</dbReference>
<comment type="caution">
    <text evidence="2">The sequence shown here is derived from an EMBL/GenBank/DDBJ whole genome shotgun (WGS) entry which is preliminary data.</text>
</comment>
<evidence type="ECO:0000313" key="2">
    <source>
        <dbReference type="EMBL" id="TWV45987.1"/>
    </source>
</evidence>